<evidence type="ECO:0000256" key="4">
    <source>
        <dbReference type="ARBA" id="ARBA00022692"/>
    </source>
</evidence>
<reference evidence="9" key="1">
    <citation type="submission" date="2020-10" db="EMBL/GenBank/DDBJ databases">
        <authorList>
            <person name="Castelo-Branco R."/>
            <person name="Eusebio N."/>
            <person name="Adriana R."/>
            <person name="Vieira A."/>
            <person name="Brugerolle De Fraissinette N."/>
            <person name="Rezende De Castro R."/>
            <person name="Schneider M.P."/>
            <person name="Vasconcelos V."/>
            <person name="Leao P.N."/>
        </authorList>
    </citation>
    <scope>NUCLEOTIDE SEQUENCE</scope>
    <source>
        <strain evidence="9">LEGE 11467</strain>
    </source>
</reference>
<evidence type="ECO:0000256" key="8">
    <source>
        <dbReference type="SAM" id="Phobius"/>
    </source>
</evidence>
<gene>
    <name evidence="9" type="ORF">IQ235_01155</name>
</gene>
<proteinExistence type="inferred from homology"/>
<sequence length="145" mass="15405">MRSQQAKSKIPQVNLVPMIDVLMSVLTFFIILAMNLTSSTVPNVDVPTLTEGVTEGTDGAGGIAEEKNEPPEALVVGLDKDGQIILDGGPADEAQLAEAMEIFLAENAEGVVKLTADRELNFRNVDGLLETMAEIGGDRVLLVVQ</sequence>
<organism evidence="9 10">
    <name type="scientific">Zarconia navalis LEGE 11467</name>
    <dbReference type="NCBI Taxonomy" id="1828826"/>
    <lineage>
        <taxon>Bacteria</taxon>
        <taxon>Bacillati</taxon>
        <taxon>Cyanobacteriota</taxon>
        <taxon>Cyanophyceae</taxon>
        <taxon>Oscillatoriophycideae</taxon>
        <taxon>Oscillatoriales</taxon>
        <taxon>Oscillatoriales incertae sedis</taxon>
        <taxon>Zarconia</taxon>
        <taxon>Zarconia navalis</taxon>
    </lineage>
</organism>
<dbReference type="EMBL" id="JADEXN010000008">
    <property type="protein sequence ID" value="MBE9039403.1"/>
    <property type="molecule type" value="Genomic_DNA"/>
</dbReference>
<dbReference type="GO" id="GO:0022857">
    <property type="term" value="F:transmembrane transporter activity"/>
    <property type="evidence" value="ECO:0007669"/>
    <property type="project" value="InterPro"/>
</dbReference>
<protein>
    <submittedName>
        <fullName evidence="9">Biopolymer transporter ExbD</fullName>
    </submittedName>
</protein>
<name>A0A928VWF4_9CYAN</name>
<evidence type="ECO:0000256" key="5">
    <source>
        <dbReference type="ARBA" id="ARBA00022989"/>
    </source>
</evidence>
<dbReference type="RefSeq" id="WP_264319664.1">
    <property type="nucleotide sequence ID" value="NZ_JADEXN010000008.1"/>
</dbReference>
<evidence type="ECO:0000313" key="10">
    <source>
        <dbReference type="Proteomes" id="UP000621799"/>
    </source>
</evidence>
<evidence type="ECO:0000313" key="9">
    <source>
        <dbReference type="EMBL" id="MBE9039403.1"/>
    </source>
</evidence>
<dbReference type="Gene3D" id="3.30.420.270">
    <property type="match status" value="1"/>
</dbReference>
<keyword evidence="7" id="KW-0653">Protein transport</keyword>
<dbReference type="Proteomes" id="UP000621799">
    <property type="component" value="Unassembled WGS sequence"/>
</dbReference>
<keyword evidence="4 7" id="KW-0812">Transmembrane</keyword>
<dbReference type="InterPro" id="IPR003400">
    <property type="entry name" value="ExbD"/>
</dbReference>
<comment type="similarity">
    <text evidence="2 7">Belongs to the ExbD/TolR family.</text>
</comment>
<dbReference type="AlphaFoldDB" id="A0A928VWF4"/>
<dbReference type="GO" id="GO:0015031">
    <property type="term" value="P:protein transport"/>
    <property type="evidence" value="ECO:0007669"/>
    <property type="project" value="UniProtKB-KW"/>
</dbReference>
<evidence type="ECO:0000256" key="1">
    <source>
        <dbReference type="ARBA" id="ARBA00004162"/>
    </source>
</evidence>
<evidence type="ECO:0000256" key="7">
    <source>
        <dbReference type="RuleBase" id="RU003879"/>
    </source>
</evidence>
<keyword evidence="6 8" id="KW-0472">Membrane</keyword>
<comment type="subcellular location">
    <subcellularLocation>
        <location evidence="1">Cell membrane</location>
        <topology evidence="1">Single-pass membrane protein</topology>
    </subcellularLocation>
    <subcellularLocation>
        <location evidence="7">Cell membrane</location>
        <topology evidence="7">Single-pass type II membrane protein</topology>
    </subcellularLocation>
</comment>
<dbReference type="PANTHER" id="PTHR30558">
    <property type="entry name" value="EXBD MEMBRANE COMPONENT OF PMF-DRIVEN MACROMOLECULE IMPORT SYSTEM"/>
    <property type="match status" value="1"/>
</dbReference>
<evidence type="ECO:0000256" key="3">
    <source>
        <dbReference type="ARBA" id="ARBA00022475"/>
    </source>
</evidence>
<keyword evidence="5 8" id="KW-1133">Transmembrane helix</keyword>
<dbReference type="Pfam" id="PF02472">
    <property type="entry name" value="ExbD"/>
    <property type="match status" value="1"/>
</dbReference>
<feature type="transmembrane region" description="Helical" evidence="8">
    <location>
        <begin position="12"/>
        <end position="34"/>
    </location>
</feature>
<evidence type="ECO:0000256" key="2">
    <source>
        <dbReference type="ARBA" id="ARBA00005811"/>
    </source>
</evidence>
<dbReference type="PANTHER" id="PTHR30558:SF3">
    <property type="entry name" value="BIOPOLYMER TRANSPORT PROTEIN EXBD-RELATED"/>
    <property type="match status" value="1"/>
</dbReference>
<keyword evidence="7" id="KW-0813">Transport</keyword>
<evidence type="ECO:0000256" key="6">
    <source>
        <dbReference type="ARBA" id="ARBA00023136"/>
    </source>
</evidence>
<keyword evidence="10" id="KW-1185">Reference proteome</keyword>
<comment type="caution">
    <text evidence="9">The sequence shown here is derived from an EMBL/GenBank/DDBJ whole genome shotgun (WGS) entry which is preliminary data.</text>
</comment>
<keyword evidence="3" id="KW-1003">Cell membrane</keyword>
<dbReference type="GO" id="GO:0005886">
    <property type="term" value="C:plasma membrane"/>
    <property type="evidence" value="ECO:0007669"/>
    <property type="project" value="UniProtKB-SubCell"/>
</dbReference>
<accession>A0A928VWF4</accession>